<organism evidence="1 2">
    <name type="scientific">Fraxinus pennsylvanica</name>
    <dbReference type="NCBI Taxonomy" id="56036"/>
    <lineage>
        <taxon>Eukaryota</taxon>
        <taxon>Viridiplantae</taxon>
        <taxon>Streptophyta</taxon>
        <taxon>Embryophyta</taxon>
        <taxon>Tracheophyta</taxon>
        <taxon>Spermatophyta</taxon>
        <taxon>Magnoliopsida</taxon>
        <taxon>eudicotyledons</taxon>
        <taxon>Gunneridae</taxon>
        <taxon>Pentapetalae</taxon>
        <taxon>asterids</taxon>
        <taxon>lamiids</taxon>
        <taxon>Lamiales</taxon>
        <taxon>Oleaceae</taxon>
        <taxon>Oleeae</taxon>
        <taxon>Fraxinus</taxon>
    </lineage>
</organism>
<evidence type="ECO:0000313" key="1">
    <source>
        <dbReference type="EMBL" id="CAI9782632.1"/>
    </source>
</evidence>
<sequence>MSQSSSVPPFFDESIYAYWKVRMRAFLESMDERVWIIVQDGWAPSSTTVAGVVTHTDISLWSKTNLDEYNWNSKGLHAPFMAVSAEEFRRVSMCETAKKVWDILETTHEGTKIVQKSKLQILTSRFEELRMNDDERFDEFYAMLNGIVNSSFNLGERIPEAKIMRMVLRSLPERFRPKVTAIEESKDLDSVKVEELVGSLQPYELTLAQPKK</sequence>
<dbReference type="PANTHER" id="PTHR35317:SF35">
    <property type="entry name" value="DUF4219 DOMAIN-CONTAINING PROTEIN"/>
    <property type="match status" value="1"/>
</dbReference>
<dbReference type="EMBL" id="OU503054">
    <property type="protein sequence ID" value="CAI9782632.1"/>
    <property type="molecule type" value="Genomic_DNA"/>
</dbReference>
<gene>
    <name evidence="1" type="ORF">FPE_LOCUS30062</name>
</gene>
<dbReference type="AlphaFoldDB" id="A0AAD2ACR9"/>
<accession>A0AAD2ACR9</accession>
<keyword evidence="2" id="KW-1185">Reference proteome</keyword>
<proteinExistence type="predicted"/>
<dbReference type="Proteomes" id="UP000834106">
    <property type="component" value="Chromosome 19"/>
</dbReference>
<dbReference type="PANTHER" id="PTHR35317">
    <property type="entry name" value="OS04G0629600 PROTEIN"/>
    <property type="match status" value="1"/>
</dbReference>
<name>A0AAD2ACR9_9LAMI</name>
<evidence type="ECO:0008006" key="3">
    <source>
        <dbReference type="Google" id="ProtNLM"/>
    </source>
</evidence>
<evidence type="ECO:0000313" key="2">
    <source>
        <dbReference type="Proteomes" id="UP000834106"/>
    </source>
</evidence>
<reference evidence="1" key="1">
    <citation type="submission" date="2023-05" db="EMBL/GenBank/DDBJ databases">
        <authorList>
            <person name="Huff M."/>
        </authorList>
    </citation>
    <scope>NUCLEOTIDE SEQUENCE</scope>
</reference>
<dbReference type="Pfam" id="PF14223">
    <property type="entry name" value="Retrotran_gag_2"/>
    <property type="match status" value="1"/>
</dbReference>
<protein>
    <recommendedName>
        <fullName evidence="3">Gag-pol polyprotein</fullName>
    </recommendedName>
</protein>